<dbReference type="PROSITE" id="PS51343">
    <property type="entry name" value="PII_GLNB_DOM"/>
    <property type="match status" value="1"/>
</dbReference>
<dbReference type="InterPro" id="IPR015867">
    <property type="entry name" value="N-reg_PII/ATP_PRibTrfase_C"/>
</dbReference>
<gene>
    <name evidence="2" type="ORF">RMSM_01691</name>
</gene>
<dbReference type="Pfam" id="PF00543">
    <property type="entry name" value="P-II"/>
    <property type="match status" value="1"/>
</dbReference>
<dbReference type="SMART" id="SM00938">
    <property type="entry name" value="P-II"/>
    <property type="match status" value="1"/>
</dbReference>
<evidence type="ECO:0000256" key="1">
    <source>
        <dbReference type="PIRSR" id="PIRSR602187-50"/>
    </source>
</evidence>
<dbReference type="OrthoDB" id="9802729at2"/>
<dbReference type="Gene3D" id="3.30.70.120">
    <property type="match status" value="1"/>
</dbReference>
<feature type="modified residue" description="O-UMP-tyrosine" evidence="1">
    <location>
        <position position="51"/>
    </location>
</feature>
<dbReference type="GO" id="GO:0005524">
    <property type="term" value="F:ATP binding"/>
    <property type="evidence" value="ECO:0007669"/>
    <property type="project" value="TreeGrafter"/>
</dbReference>
<dbReference type="PANTHER" id="PTHR30115">
    <property type="entry name" value="NITROGEN REGULATORY PROTEIN P-II"/>
    <property type="match status" value="1"/>
</dbReference>
<evidence type="ECO:0000313" key="3">
    <source>
        <dbReference type="Proteomes" id="UP000011991"/>
    </source>
</evidence>
<protein>
    <submittedName>
        <fullName evidence="2">Nitrogen regulatory protein PII</fullName>
    </submittedName>
</protein>
<dbReference type="SUPFAM" id="SSF54913">
    <property type="entry name" value="GlnB-like"/>
    <property type="match status" value="1"/>
</dbReference>
<keyword evidence="1" id="KW-0597">Phosphoprotein</keyword>
<dbReference type="GO" id="GO:0005829">
    <property type="term" value="C:cytosol"/>
    <property type="evidence" value="ECO:0007669"/>
    <property type="project" value="TreeGrafter"/>
</dbReference>
<dbReference type="Proteomes" id="UP000011991">
    <property type="component" value="Unassembled WGS sequence"/>
</dbReference>
<comment type="caution">
    <text evidence="2">The sequence shown here is derived from an EMBL/GenBank/DDBJ whole genome shotgun (WGS) entry which is preliminary data.</text>
</comment>
<name>M5S5B7_9BACT</name>
<dbReference type="GO" id="GO:0006808">
    <property type="term" value="P:regulation of nitrogen utilization"/>
    <property type="evidence" value="ECO:0007669"/>
    <property type="project" value="InterPro"/>
</dbReference>
<keyword evidence="3" id="KW-1185">Reference proteome</keyword>
<dbReference type="RefSeq" id="WP_008693867.1">
    <property type="nucleotide sequence ID" value="NZ_ANOG01000252.1"/>
</dbReference>
<organism evidence="2 3">
    <name type="scientific">Rhodopirellula maiorica SM1</name>
    <dbReference type="NCBI Taxonomy" id="1265738"/>
    <lineage>
        <taxon>Bacteria</taxon>
        <taxon>Pseudomonadati</taxon>
        <taxon>Planctomycetota</taxon>
        <taxon>Planctomycetia</taxon>
        <taxon>Pirellulales</taxon>
        <taxon>Pirellulaceae</taxon>
        <taxon>Novipirellula</taxon>
    </lineage>
</organism>
<dbReference type="PANTHER" id="PTHR30115:SF11">
    <property type="entry name" value="NITROGEN REGULATORY PROTEIN P-II HOMOLOG"/>
    <property type="match status" value="1"/>
</dbReference>
<dbReference type="PRINTS" id="PR00340">
    <property type="entry name" value="PIIGLNB"/>
</dbReference>
<evidence type="ECO:0000313" key="2">
    <source>
        <dbReference type="EMBL" id="EMI21379.1"/>
    </source>
</evidence>
<dbReference type="EMBL" id="ANOG01000252">
    <property type="protein sequence ID" value="EMI21379.1"/>
    <property type="molecule type" value="Genomic_DNA"/>
</dbReference>
<dbReference type="InterPro" id="IPR011322">
    <property type="entry name" value="N-reg_PII-like_a/b"/>
</dbReference>
<proteinExistence type="predicted"/>
<accession>M5S5B7</accession>
<dbReference type="GO" id="GO:0030234">
    <property type="term" value="F:enzyme regulator activity"/>
    <property type="evidence" value="ECO:0007669"/>
    <property type="project" value="InterPro"/>
</dbReference>
<sequence>MKKIEAIIRHFKLDTVKQALVDHGFGGMTVSEVKSYGDEVSQKEIYRGSHYEYDFIPNIKIEVVVGDHQLQTALDALLAAARMNAASDGDVLVTDIGEAIRIRTAEHGEVAL</sequence>
<dbReference type="PATRIC" id="fig|1265738.3.peg.1681"/>
<reference evidence="2 3" key="1">
    <citation type="journal article" date="2013" name="Mar. Genomics">
        <title>Expression of sulfatases in Rhodopirellula baltica and the diversity of sulfatases in the genus Rhodopirellula.</title>
        <authorList>
            <person name="Wegner C.E."/>
            <person name="Richter-Heitmann T."/>
            <person name="Klindworth A."/>
            <person name="Klockow C."/>
            <person name="Richter M."/>
            <person name="Achstetter T."/>
            <person name="Glockner F.O."/>
            <person name="Harder J."/>
        </authorList>
    </citation>
    <scope>NUCLEOTIDE SEQUENCE [LARGE SCALE GENOMIC DNA]</scope>
    <source>
        <strain evidence="2 3">SM1</strain>
    </source>
</reference>
<dbReference type="InterPro" id="IPR002187">
    <property type="entry name" value="N-reg_PII"/>
</dbReference>
<dbReference type="AlphaFoldDB" id="M5S5B7"/>